<gene>
    <name evidence="2" type="ORF">QTG54_008945</name>
</gene>
<accession>A0AAD9DBV6</accession>
<dbReference type="SUPFAM" id="SSF81901">
    <property type="entry name" value="HCP-like"/>
    <property type="match status" value="1"/>
</dbReference>
<protein>
    <recommendedName>
        <fullName evidence="4">Sel1 repeat family protein</fullName>
    </recommendedName>
</protein>
<dbReference type="GO" id="GO:0005789">
    <property type="term" value="C:endoplasmic reticulum membrane"/>
    <property type="evidence" value="ECO:0007669"/>
    <property type="project" value="TreeGrafter"/>
</dbReference>
<dbReference type="InterPro" id="IPR006597">
    <property type="entry name" value="Sel1-like"/>
</dbReference>
<evidence type="ECO:0000313" key="2">
    <source>
        <dbReference type="EMBL" id="KAK1739995.1"/>
    </source>
</evidence>
<dbReference type="PANTHER" id="PTHR11102:SF147">
    <property type="entry name" value="SEL1L ADAPTOR SUBUNIT OF ERAD E3 UBIQUITIN LIGASE"/>
    <property type="match status" value="1"/>
</dbReference>
<dbReference type="Pfam" id="PF08238">
    <property type="entry name" value="Sel1"/>
    <property type="match status" value="2"/>
</dbReference>
<dbReference type="Proteomes" id="UP001224775">
    <property type="component" value="Unassembled WGS sequence"/>
</dbReference>
<evidence type="ECO:0000313" key="3">
    <source>
        <dbReference type="Proteomes" id="UP001224775"/>
    </source>
</evidence>
<evidence type="ECO:0000256" key="1">
    <source>
        <dbReference type="ARBA" id="ARBA00038101"/>
    </source>
</evidence>
<dbReference type="InterPro" id="IPR050767">
    <property type="entry name" value="Sel1_AlgK"/>
</dbReference>
<dbReference type="Gene3D" id="1.25.40.10">
    <property type="entry name" value="Tetratricopeptide repeat domain"/>
    <property type="match status" value="1"/>
</dbReference>
<reference evidence="2" key="1">
    <citation type="submission" date="2023-06" db="EMBL/GenBank/DDBJ databases">
        <title>Survivors Of The Sea: Transcriptome response of Skeletonema marinoi to long-term dormancy.</title>
        <authorList>
            <person name="Pinder M.I.M."/>
            <person name="Kourtchenko O."/>
            <person name="Robertson E.K."/>
            <person name="Larsson T."/>
            <person name="Maumus F."/>
            <person name="Osuna-Cruz C.M."/>
            <person name="Vancaester E."/>
            <person name="Stenow R."/>
            <person name="Vandepoele K."/>
            <person name="Ploug H."/>
            <person name="Bruchert V."/>
            <person name="Godhe A."/>
            <person name="Topel M."/>
        </authorList>
    </citation>
    <scope>NUCLEOTIDE SEQUENCE</scope>
    <source>
        <strain evidence="2">R05AC</strain>
    </source>
</reference>
<organism evidence="2 3">
    <name type="scientific">Skeletonema marinoi</name>
    <dbReference type="NCBI Taxonomy" id="267567"/>
    <lineage>
        <taxon>Eukaryota</taxon>
        <taxon>Sar</taxon>
        <taxon>Stramenopiles</taxon>
        <taxon>Ochrophyta</taxon>
        <taxon>Bacillariophyta</taxon>
        <taxon>Coscinodiscophyceae</taxon>
        <taxon>Thalassiosirophycidae</taxon>
        <taxon>Thalassiosirales</taxon>
        <taxon>Skeletonemataceae</taxon>
        <taxon>Skeletonema</taxon>
        <taxon>Skeletonema marinoi-dohrnii complex</taxon>
    </lineage>
</organism>
<dbReference type="InterPro" id="IPR011990">
    <property type="entry name" value="TPR-like_helical_dom_sf"/>
</dbReference>
<comment type="caution">
    <text evidence="2">The sequence shown here is derived from an EMBL/GenBank/DDBJ whole genome shotgun (WGS) entry which is preliminary data.</text>
</comment>
<dbReference type="EMBL" id="JATAAI010000016">
    <property type="protein sequence ID" value="KAK1739995.1"/>
    <property type="molecule type" value="Genomic_DNA"/>
</dbReference>
<dbReference type="SMART" id="SM00671">
    <property type="entry name" value="SEL1"/>
    <property type="match status" value="2"/>
</dbReference>
<keyword evidence="3" id="KW-1185">Reference proteome</keyword>
<evidence type="ECO:0008006" key="4">
    <source>
        <dbReference type="Google" id="ProtNLM"/>
    </source>
</evidence>
<proteinExistence type="inferred from homology"/>
<dbReference type="GO" id="GO:0036503">
    <property type="term" value="P:ERAD pathway"/>
    <property type="evidence" value="ECO:0007669"/>
    <property type="project" value="TreeGrafter"/>
</dbReference>
<comment type="similarity">
    <text evidence="1">Belongs to the sel-1 family.</text>
</comment>
<dbReference type="AlphaFoldDB" id="A0AAD9DBV6"/>
<dbReference type="PANTHER" id="PTHR11102">
    <property type="entry name" value="SEL-1-LIKE PROTEIN"/>
    <property type="match status" value="1"/>
</dbReference>
<name>A0AAD9DBV6_9STRA</name>
<sequence>MIHELKGSLERKCPFCRHPDPETQTQEEAARCARFAKMKRIEANDPTAMCDMGRSCYHEGDYKSAFAYVTKAAGMGDMSARHQLSIMYLEGKGVEKDEKQLRHHLEQAAIGGHPDARYNLGIMEKEIERTKEQSIIGSSPPILDMMAH</sequence>